<sequence length="290" mass="33873">MGLPVYEEKMVKPSAEDVKKYKTVEFIKFLQGQDLELCEATLGKLKNAEVNGHDFLFRMSEKDFTSFEIPADLARRLAELAKEIRLGQKKDQESANDTIVDANNELSHIENLILADVSHEYGYEIPESWTDTKTKLRDLCLAKIIRVNDELSVNKRYDRIYVKMKCKVTSTDHGRLSISYYDAESAYENYCEILLQGNMEEKDTPTFDDYMEEFGKEVREEKIQDISNLPDLEKTFLNIRKVSQEHWPKIFDHSYRDIAIARDEKKSISIEDAIKNYRIGWKALHNKNSY</sequence>
<name>A0A9N9CB55_9GLOM</name>
<dbReference type="Proteomes" id="UP000789342">
    <property type="component" value="Unassembled WGS sequence"/>
</dbReference>
<gene>
    <name evidence="1" type="ORF">AMORRO_LOCUS7515</name>
</gene>
<protein>
    <submittedName>
        <fullName evidence="1">2034_t:CDS:1</fullName>
    </submittedName>
</protein>
<dbReference type="InterPro" id="IPR013761">
    <property type="entry name" value="SAM/pointed_sf"/>
</dbReference>
<organism evidence="1 2">
    <name type="scientific">Acaulospora morrowiae</name>
    <dbReference type="NCBI Taxonomy" id="94023"/>
    <lineage>
        <taxon>Eukaryota</taxon>
        <taxon>Fungi</taxon>
        <taxon>Fungi incertae sedis</taxon>
        <taxon>Mucoromycota</taxon>
        <taxon>Glomeromycotina</taxon>
        <taxon>Glomeromycetes</taxon>
        <taxon>Diversisporales</taxon>
        <taxon>Acaulosporaceae</taxon>
        <taxon>Acaulospora</taxon>
    </lineage>
</organism>
<evidence type="ECO:0000313" key="2">
    <source>
        <dbReference type="Proteomes" id="UP000789342"/>
    </source>
</evidence>
<reference evidence="1" key="1">
    <citation type="submission" date="2021-06" db="EMBL/GenBank/DDBJ databases">
        <authorList>
            <person name="Kallberg Y."/>
            <person name="Tangrot J."/>
            <person name="Rosling A."/>
        </authorList>
    </citation>
    <scope>NUCLEOTIDE SEQUENCE</scope>
    <source>
        <strain evidence="1">CL551</strain>
    </source>
</reference>
<evidence type="ECO:0000313" key="1">
    <source>
        <dbReference type="EMBL" id="CAG8594887.1"/>
    </source>
</evidence>
<dbReference type="Gene3D" id="1.10.150.50">
    <property type="entry name" value="Transcription Factor, Ets-1"/>
    <property type="match status" value="1"/>
</dbReference>
<proteinExistence type="predicted"/>
<keyword evidence="2" id="KW-1185">Reference proteome</keyword>
<accession>A0A9N9CB55</accession>
<dbReference type="AlphaFoldDB" id="A0A9N9CB55"/>
<dbReference type="EMBL" id="CAJVPV010005709">
    <property type="protein sequence ID" value="CAG8594887.1"/>
    <property type="molecule type" value="Genomic_DNA"/>
</dbReference>
<dbReference type="OrthoDB" id="2440450at2759"/>
<comment type="caution">
    <text evidence="1">The sequence shown here is derived from an EMBL/GenBank/DDBJ whole genome shotgun (WGS) entry which is preliminary data.</text>
</comment>